<comment type="caution">
    <text evidence="2">The sequence shown here is derived from an EMBL/GenBank/DDBJ whole genome shotgun (WGS) entry which is preliminary data.</text>
</comment>
<keyword evidence="3" id="KW-1185">Reference proteome</keyword>
<dbReference type="Proteomes" id="UP000635387">
    <property type="component" value="Unassembled WGS sequence"/>
</dbReference>
<dbReference type="RefSeq" id="WP_191257741.1">
    <property type="nucleotide sequence ID" value="NZ_BNAY01000007.1"/>
</dbReference>
<gene>
    <name evidence="2" type="ORF">GCM10017790_60090</name>
</gene>
<dbReference type="InterPro" id="IPR036513">
    <property type="entry name" value="STAS_dom_sf"/>
</dbReference>
<sequence>MTSTSPYRHDEDSASVLTAVPPDGLGFYSRHLGASPTRVWEQTTTTDLLILSVSGDLDTLTAPVLERNLSQPLPTATVLDLSRVSFLGVAGLRVLEAAATRAGAERRRIGLVTGSASTRRIMRLFDLDLRVAVYPRLEEAVRELT</sequence>
<organism evidence="2 3">
    <name type="scientific">Amycolatopsis oliviviridis</name>
    <dbReference type="NCBI Taxonomy" id="1471590"/>
    <lineage>
        <taxon>Bacteria</taxon>
        <taxon>Bacillati</taxon>
        <taxon>Actinomycetota</taxon>
        <taxon>Actinomycetes</taxon>
        <taxon>Pseudonocardiales</taxon>
        <taxon>Pseudonocardiaceae</taxon>
        <taxon>Amycolatopsis</taxon>
    </lineage>
</organism>
<dbReference type="EMBL" id="BNAY01000007">
    <property type="protein sequence ID" value="GHH28755.1"/>
    <property type="molecule type" value="Genomic_DNA"/>
</dbReference>
<proteinExistence type="predicted"/>
<reference evidence="3" key="1">
    <citation type="journal article" date="2019" name="Int. J. Syst. Evol. Microbiol.">
        <title>The Global Catalogue of Microorganisms (GCM) 10K type strain sequencing project: providing services to taxonomists for standard genome sequencing and annotation.</title>
        <authorList>
            <consortium name="The Broad Institute Genomics Platform"/>
            <consortium name="The Broad Institute Genome Sequencing Center for Infectious Disease"/>
            <person name="Wu L."/>
            <person name="Ma J."/>
        </authorList>
    </citation>
    <scope>NUCLEOTIDE SEQUENCE [LARGE SCALE GENOMIC DNA]</scope>
    <source>
        <strain evidence="3">CGMCC 4.7683</strain>
    </source>
</reference>
<dbReference type="Pfam" id="PF01740">
    <property type="entry name" value="STAS"/>
    <property type="match status" value="1"/>
</dbReference>
<dbReference type="Gene3D" id="3.30.750.24">
    <property type="entry name" value="STAS domain"/>
    <property type="match status" value="1"/>
</dbReference>
<dbReference type="InterPro" id="IPR002645">
    <property type="entry name" value="STAS_dom"/>
</dbReference>
<name>A0ABQ3M0E3_9PSEU</name>
<evidence type="ECO:0000313" key="2">
    <source>
        <dbReference type="EMBL" id="GHH28755.1"/>
    </source>
</evidence>
<dbReference type="SUPFAM" id="SSF52091">
    <property type="entry name" value="SpoIIaa-like"/>
    <property type="match status" value="1"/>
</dbReference>
<feature type="domain" description="STAS" evidence="1">
    <location>
        <begin position="47"/>
        <end position="144"/>
    </location>
</feature>
<evidence type="ECO:0000313" key="3">
    <source>
        <dbReference type="Proteomes" id="UP000635387"/>
    </source>
</evidence>
<accession>A0ABQ3M0E3</accession>
<dbReference type="CDD" id="cd07043">
    <property type="entry name" value="STAS_anti-anti-sigma_factors"/>
    <property type="match status" value="1"/>
</dbReference>
<dbReference type="PROSITE" id="PS50801">
    <property type="entry name" value="STAS"/>
    <property type="match status" value="1"/>
</dbReference>
<protein>
    <recommendedName>
        <fullName evidence="1">STAS domain-containing protein</fullName>
    </recommendedName>
</protein>
<evidence type="ECO:0000259" key="1">
    <source>
        <dbReference type="PROSITE" id="PS50801"/>
    </source>
</evidence>